<dbReference type="Proteomes" id="UP000010471">
    <property type="component" value="Chromosome"/>
</dbReference>
<keyword evidence="1" id="KW-0328">Glycosyltransferase</keyword>
<dbReference type="AlphaFoldDB" id="K9WAG6"/>
<dbReference type="PANTHER" id="PTHR34136:SF1">
    <property type="entry name" value="UDP-N-ACETYL-D-MANNOSAMINURONIC ACID TRANSFERASE"/>
    <property type="match status" value="1"/>
</dbReference>
<organism evidence="3 4">
    <name type="scientific">Allocoleopsis franciscana PCC 7113</name>
    <dbReference type="NCBI Taxonomy" id="1173027"/>
    <lineage>
        <taxon>Bacteria</taxon>
        <taxon>Bacillati</taxon>
        <taxon>Cyanobacteriota</taxon>
        <taxon>Cyanophyceae</taxon>
        <taxon>Coleofasciculales</taxon>
        <taxon>Coleofasciculaceae</taxon>
        <taxon>Allocoleopsis</taxon>
        <taxon>Allocoleopsis franciscana</taxon>
    </lineage>
</organism>
<dbReference type="KEGG" id="mic:Mic7113_0581"/>
<evidence type="ECO:0000256" key="2">
    <source>
        <dbReference type="ARBA" id="ARBA00022679"/>
    </source>
</evidence>
<dbReference type="PANTHER" id="PTHR34136">
    <property type="match status" value="1"/>
</dbReference>
<dbReference type="InterPro" id="IPR004629">
    <property type="entry name" value="WecG_TagA_CpsF"/>
</dbReference>
<gene>
    <name evidence="3" type="ORF">Mic7113_0581</name>
</gene>
<dbReference type="RefSeq" id="WP_015180661.1">
    <property type="nucleotide sequence ID" value="NC_019738.1"/>
</dbReference>
<sequence>MTTTTVRPADFSADFSEVERLPNLSVHLLSRRITCMPVASIVEAINSACIQGRKITVANYNVHSFNLSMLLPWFYNFLQSAEITHCDSTGILKALEFMGLKLPLEYRASYTALMPALLEHCNKQGFSIFLLGSKPECLEAAIDQLKSEYPNIRVDGHHGYFDIEDLDQNEAVIQKINIAKPNILVVGMGMPRQENWIRLHRSRLNVNVIMAGGAVIDRLAGIVSDCPSFLSEWGLEWFYRLCREPKRLAVRYLLGNPAFVLLLALAKFYASPLEVEDIPFNSTSTLKLQKYRPNSSSTLKNQNRFLAIVHPDDRHLGRYLVEAGLLTPLQLKTALSEQQVTGLRLSELIVRKRWLKQQTVEFLMEKLLLREHAVVQTDDKRLGHYLVEAGLLTQAQVETALSEQKGTGQRLGEVIVRKGWIQEQTVEFLIKQVILSERALFTRALAYKQG</sequence>
<evidence type="ECO:0000313" key="4">
    <source>
        <dbReference type="Proteomes" id="UP000010471"/>
    </source>
</evidence>
<dbReference type="InterPro" id="IPR037257">
    <property type="entry name" value="T2SS_E_N_sf"/>
</dbReference>
<proteinExistence type="predicted"/>
<keyword evidence="4" id="KW-1185">Reference proteome</keyword>
<dbReference type="EMBL" id="CP003630">
    <property type="protein sequence ID" value="AFZ16497.1"/>
    <property type="molecule type" value="Genomic_DNA"/>
</dbReference>
<evidence type="ECO:0000313" key="3">
    <source>
        <dbReference type="EMBL" id="AFZ16497.1"/>
    </source>
</evidence>
<dbReference type="GO" id="GO:0016758">
    <property type="term" value="F:hexosyltransferase activity"/>
    <property type="evidence" value="ECO:0007669"/>
    <property type="project" value="TreeGrafter"/>
</dbReference>
<dbReference type="STRING" id="1173027.Mic7113_0581"/>
<dbReference type="HOGENOM" id="CLU_608083_0_0_3"/>
<dbReference type="SUPFAM" id="SSF160246">
    <property type="entry name" value="EspE N-terminal domain-like"/>
    <property type="match status" value="2"/>
</dbReference>
<keyword evidence="2" id="KW-0808">Transferase</keyword>
<protein>
    <submittedName>
        <fullName evidence="3">Exopolysaccharide biosynthesis protein, WecB/TagA/CpsF family</fullName>
    </submittedName>
</protein>
<evidence type="ECO:0000256" key="1">
    <source>
        <dbReference type="ARBA" id="ARBA00022676"/>
    </source>
</evidence>
<dbReference type="eggNOG" id="COG1922">
    <property type="taxonomic scope" value="Bacteria"/>
</dbReference>
<name>K9WAG6_9CYAN</name>
<dbReference type="OrthoDB" id="9771846at2"/>
<dbReference type="CDD" id="cd06533">
    <property type="entry name" value="Glyco_transf_WecG_TagA"/>
    <property type="match status" value="1"/>
</dbReference>
<dbReference type="Pfam" id="PF03808">
    <property type="entry name" value="Glyco_tran_WecG"/>
    <property type="match status" value="1"/>
</dbReference>
<accession>K9WAG6</accession>
<dbReference type="NCBIfam" id="TIGR00696">
    <property type="entry name" value="wecG_tagA_cpsF"/>
    <property type="match status" value="1"/>
</dbReference>
<reference evidence="3 4" key="1">
    <citation type="submission" date="2012-06" db="EMBL/GenBank/DDBJ databases">
        <title>Finished chromosome of genome of Microcoleus sp. PCC 7113.</title>
        <authorList>
            <consortium name="US DOE Joint Genome Institute"/>
            <person name="Gugger M."/>
            <person name="Coursin T."/>
            <person name="Rippka R."/>
            <person name="Tandeau De Marsac N."/>
            <person name="Huntemann M."/>
            <person name="Wei C.-L."/>
            <person name="Han J."/>
            <person name="Detter J.C."/>
            <person name="Han C."/>
            <person name="Tapia R."/>
            <person name="Chen A."/>
            <person name="Kyrpides N."/>
            <person name="Mavromatis K."/>
            <person name="Markowitz V."/>
            <person name="Szeto E."/>
            <person name="Ivanova N."/>
            <person name="Pagani I."/>
            <person name="Pati A."/>
            <person name="Goodwin L."/>
            <person name="Nordberg H.P."/>
            <person name="Cantor M.N."/>
            <person name="Hua S.X."/>
            <person name="Woyke T."/>
            <person name="Kerfeld C.A."/>
        </authorList>
    </citation>
    <scope>NUCLEOTIDE SEQUENCE [LARGE SCALE GENOMIC DNA]</scope>
    <source>
        <strain evidence="3 4">PCC 7113</strain>
    </source>
</reference>